<reference evidence="8" key="1">
    <citation type="submission" date="2020-04" db="EMBL/GenBank/DDBJ databases">
        <authorList>
            <person name="Zhang T."/>
        </authorList>
    </citation>
    <scope>NUCLEOTIDE SEQUENCE</scope>
    <source>
        <strain evidence="8">HKST-UBA79</strain>
    </source>
</reference>
<comment type="subcellular location">
    <subcellularLocation>
        <location evidence="1">Cell membrane</location>
        <topology evidence="1">Multi-pass membrane protein</topology>
    </subcellularLocation>
</comment>
<dbReference type="PANTHER" id="PTHR47755:SF1">
    <property type="entry name" value="CELL DIVISION PROTEIN FTSX"/>
    <property type="match status" value="1"/>
</dbReference>
<evidence type="ECO:0000313" key="9">
    <source>
        <dbReference type="Proteomes" id="UP000740557"/>
    </source>
</evidence>
<keyword evidence="4 6" id="KW-1133">Transmembrane helix</keyword>
<evidence type="ECO:0000256" key="4">
    <source>
        <dbReference type="ARBA" id="ARBA00022989"/>
    </source>
</evidence>
<gene>
    <name evidence="8" type="ORF">KC980_02945</name>
</gene>
<dbReference type="Pfam" id="PF02687">
    <property type="entry name" value="FtsX"/>
    <property type="match status" value="1"/>
</dbReference>
<comment type="caution">
    <text evidence="8">The sequence shown here is derived from an EMBL/GenBank/DDBJ whole genome shotgun (WGS) entry which is preliminary data.</text>
</comment>
<keyword evidence="2" id="KW-1003">Cell membrane</keyword>
<accession>A0A955EDA7</accession>
<dbReference type="GO" id="GO:0005886">
    <property type="term" value="C:plasma membrane"/>
    <property type="evidence" value="ECO:0007669"/>
    <property type="project" value="UniProtKB-SubCell"/>
</dbReference>
<feature type="domain" description="ABC3 transporter permease C-terminal" evidence="7">
    <location>
        <begin position="54"/>
        <end position="175"/>
    </location>
</feature>
<dbReference type="InterPro" id="IPR004513">
    <property type="entry name" value="FtsX"/>
</dbReference>
<keyword evidence="5 6" id="KW-0472">Membrane</keyword>
<feature type="transmembrane region" description="Helical" evidence="6">
    <location>
        <begin position="100"/>
        <end position="126"/>
    </location>
</feature>
<evidence type="ECO:0000256" key="5">
    <source>
        <dbReference type="ARBA" id="ARBA00023136"/>
    </source>
</evidence>
<evidence type="ECO:0000256" key="6">
    <source>
        <dbReference type="SAM" id="Phobius"/>
    </source>
</evidence>
<evidence type="ECO:0000256" key="3">
    <source>
        <dbReference type="ARBA" id="ARBA00022692"/>
    </source>
</evidence>
<feature type="transmembrane region" description="Helical" evidence="6">
    <location>
        <begin position="146"/>
        <end position="168"/>
    </location>
</feature>
<dbReference type="EMBL" id="JAGQNX010000087">
    <property type="protein sequence ID" value="MCA9308443.1"/>
    <property type="molecule type" value="Genomic_DNA"/>
</dbReference>
<protein>
    <recommendedName>
        <fullName evidence="7">ABC3 transporter permease C-terminal domain-containing protein</fullName>
    </recommendedName>
</protein>
<evidence type="ECO:0000313" key="8">
    <source>
        <dbReference type="EMBL" id="MCA9308443.1"/>
    </source>
</evidence>
<evidence type="ECO:0000256" key="1">
    <source>
        <dbReference type="ARBA" id="ARBA00004651"/>
    </source>
</evidence>
<dbReference type="InterPro" id="IPR003838">
    <property type="entry name" value="ABC3_permease_C"/>
</dbReference>
<name>A0A955EDA7_UNCKA</name>
<dbReference type="GO" id="GO:0051301">
    <property type="term" value="P:cell division"/>
    <property type="evidence" value="ECO:0007669"/>
    <property type="project" value="InterPro"/>
</dbReference>
<sequence length="179" mass="20188">LELKAKEIEDLSIMSSELRQMDGVEEVQFLEDVIEKFKTWAFTANVVGLGLVSVLAFNAYAVILMTIRMVISSKKTELSILKLVGATDSYVKSPMIQQSILFSLMGAFVAFVFFAITILAVNYSGYLPSADSIVLLTFFSKTRVTLWVYLVVLFVLLHFSGFLLGYFGSWTALRRYLKY</sequence>
<dbReference type="PANTHER" id="PTHR47755">
    <property type="entry name" value="CELL DIVISION PROTEIN FTSX"/>
    <property type="match status" value="1"/>
</dbReference>
<feature type="non-terminal residue" evidence="8">
    <location>
        <position position="1"/>
    </location>
</feature>
<dbReference type="AlphaFoldDB" id="A0A955EDA7"/>
<evidence type="ECO:0000256" key="2">
    <source>
        <dbReference type="ARBA" id="ARBA00022475"/>
    </source>
</evidence>
<proteinExistence type="predicted"/>
<feature type="transmembrane region" description="Helical" evidence="6">
    <location>
        <begin position="46"/>
        <end position="67"/>
    </location>
</feature>
<organism evidence="8 9">
    <name type="scientific">candidate division WWE3 bacterium</name>
    <dbReference type="NCBI Taxonomy" id="2053526"/>
    <lineage>
        <taxon>Bacteria</taxon>
        <taxon>Katanobacteria</taxon>
    </lineage>
</organism>
<dbReference type="Proteomes" id="UP000740557">
    <property type="component" value="Unassembled WGS sequence"/>
</dbReference>
<evidence type="ECO:0000259" key="7">
    <source>
        <dbReference type="Pfam" id="PF02687"/>
    </source>
</evidence>
<keyword evidence="3 6" id="KW-0812">Transmembrane</keyword>
<reference evidence="8" key="2">
    <citation type="journal article" date="2021" name="Microbiome">
        <title>Successional dynamics and alternative stable states in a saline activated sludge microbial community over 9 years.</title>
        <authorList>
            <person name="Wang Y."/>
            <person name="Ye J."/>
            <person name="Ju F."/>
            <person name="Liu L."/>
            <person name="Boyd J.A."/>
            <person name="Deng Y."/>
            <person name="Parks D.H."/>
            <person name="Jiang X."/>
            <person name="Yin X."/>
            <person name="Woodcroft B.J."/>
            <person name="Tyson G.W."/>
            <person name="Hugenholtz P."/>
            <person name="Polz M.F."/>
            <person name="Zhang T."/>
        </authorList>
    </citation>
    <scope>NUCLEOTIDE SEQUENCE</scope>
    <source>
        <strain evidence="8">HKST-UBA79</strain>
    </source>
</reference>